<evidence type="ECO:0000259" key="4">
    <source>
        <dbReference type="Pfam" id="PF20696"/>
    </source>
</evidence>
<evidence type="ECO:0000313" key="5">
    <source>
        <dbReference type="EMBL" id="KXA97385.1"/>
    </source>
</evidence>
<dbReference type="InterPro" id="IPR049383">
    <property type="entry name" value="UbiD-like_N"/>
</dbReference>
<keyword evidence="6" id="KW-1185">Reference proteome</keyword>
<dbReference type="InterPro" id="IPR002830">
    <property type="entry name" value="UbiD"/>
</dbReference>
<dbReference type="Pfam" id="PF01977">
    <property type="entry name" value="UbiD"/>
    <property type="match status" value="1"/>
</dbReference>
<evidence type="ECO:0000259" key="2">
    <source>
        <dbReference type="Pfam" id="PF01977"/>
    </source>
</evidence>
<dbReference type="NCBIfam" id="TIGR00148">
    <property type="entry name" value="UbiD family decarboxylase"/>
    <property type="match status" value="1"/>
</dbReference>
<evidence type="ECO:0000313" key="6">
    <source>
        <dbReference type="Proteomes" id="UP000070257"/>
    </source>
</evidence>
<evidence type="ECO:0008006" key="7">
    <source>
        <dbReference type="Google" id="ProtNLM"/>
    </source>
</evidence>
<feature type="domain" description="3-octaprenyl-4-hydroxybenzoate carboxy-lyase-like C-terminal" evidence="4">
    <location>
        <begin position="321"/>
        <end position="433"/>
    </location>
</feature>
<comment type="caution">
    <text evidence="5">The sequence shown here is derived from an EMBL/GenBank/DDBJ whole genome shotgun (WGS) entry which is preliminary data.</text>
</comment>
<gene>
    <name evidence="5" type="ORF">AKJ39_03345</name>
</gene>
<dbReference type="PANTHER" id="PTHR30108:SF17">
    <property type="entry name" value="FERULIC ACID DECARBOXYLASE 1"/>
    <property type="match status" value="1"/>
</dbReference>
<dbReference type="EMBL" id="LHXT01000054">
    <property type="protein sequence ID" value="KXA97385.1"/>
    <property type="molecule type" value="Genomic_DNA"/>
</dbReference>
<dbReference type="GO" id="GO:0005737">
    <property type="term" value="C:cytoplasm"/>
    <property type="evidence" value="ECO:0007669"/>
    <property type="project" value="TreeGrafter"/>
</dbReference>
<proteinExistence type="inferred from homology"/>
<dbReference type="Gene3D" id="1.20.5.4570">
    <property type="match status" value="1"/>
</dbReference>
<evidence type="ECO:0000256" key="1">
    <source>
        <dbReference type="ARBA" id="ARBA00010021"/>
    </source>
</evidence>
<dbReference type="AlphaFoldDB" id="A0A656YVM2"/>
<feature type="domain" description="3-octaprenyl-4-hydroxybenzoate carboxy-lyase-like N-terminal" evidence="3">
    <location>
        <begin position="7"/>
        <end position="87"/>
    </location>
</feature>
<reference evidence="5 6" key="1">
    <citation type="journal article" date="2016" name="Sci. Rep.">
        <title>Metabolic traits of an uncultured archaeal lineage -MSBL1- from brine pools of the Red Sea.</title>
        <authorList>
            <person name="Mwirichia R."/>
            <person name="Alam I."/>
            <person name="Rashid M."/>
            <person name="Vinu M."/>
            <person name="Ba-Alawi W."/>
            <person name="Anthony Kamau A."/>
            <person name="Kamanda Ngugi D."/>
            <person name="Goker M."/>
            <person name="Klenk H.P."/>
            <person name="Bajic V."/>
            <person name="Stingl U."/>
        </authorList>
    </citation>
    <scope>NUCLEOTIDE SEQUENCE [LARGE SCALE GENOMIC DNA]</scope>
    <source>
        <strain evidence="5">SCGC-AAA259J03</strain>
    </source>
</reference>
<dbReference type="PANTHER" id="PTHR30108">
    <property type="entry name" value="3-OCTAPRENYL-4-HYDROXYBENZOATE CARBOXY-LYASE-RELATED"/>
    <property type="match status" value="1"/>
</dbReference>
<dbReference type="InterPro" id="IPR048304">
    <property type="entry name" value="UbiD_Rift_dom"/>
</dbReference>
<dbReference type="GO" id="GO:0046281">
    <property type="term" value="P:cinnamic acid catabolic process"/>
    <property type="evidence" value="ECO:0007669"/>
    <property type="project" value="TreeGrafter"/>
</dbReference>
<dbReference type="GO" id="GO:0033494">
    <property type="term" value="P:ferulate metabolic process"/>
    <property type="evidence" value="ECO:0007669"/>
    <property type="project" value="TreeGrafter"/>
</dbReference>
<feature type="domain" description="3-octaprenyl-4-hydroxybenzoate carboxy-lyase-like Rift-related" evidence="2">
    <location>
        <begin position="100"/>
        <end position="298"/>
    </location>
</feature>
<organism evidence="5 6">
    <name type="scientific">candidate division MSBL1 archaeon SCGC-AAA259J03</name>
    <dbReference type="NCBI Taxonomy" id="1698269"/>
    <lineage>
        <taxon>Archaea</taxon>
        <taxon>Methanobacteriati</taxon>
        <taxon>Methanobacteriota</taxon>
        <taxon>candidate division MSBL1</taxon>
    </lineage>
</organism>
<dbReference type="Gene3D" id="3.40.1670.10">
    <property type="entry name" value="UbiD C-terminal domain-like"/>
    <property type="match status" value="1"/>
</dbReference>
<name>A0A656YVM2_9EURY</name>
<dbReference type="Pfam" id="PF20696">
    <property type="entry name" value="UbiD_C"/>
    <property type="match status" value="1"/>
</dbReference>
<accession>A0A656YVM2</accession>
<protein>
    <recommendedName>
        <fullName evidence="7">Phenylphosphate carboxylase subunit alpha</fullName>
    </recommendedName>
</protein>
<evidence type="ECO:0000259" key="3">
    <source>
        <dbReference type="Pfam" id="PF20695"/>
    </source>
</evidence>
<dbReference type="SUPFAM" id="SSF143968">
    <property type="entry name" value="UbiD C-terminal domain-like"/>
    <property type="match status" value="1"/>
</dbReference>
<comment type="similarity">
    <text evidence="1">Belongs to the UbiD family.</text>
</comment>
<dbReference type="SUPFAM" id="SSF50475">
    <property type="entry name" value="FMN-binding split barrel"/>
    <property type="match status" value="1"/>
</dbReference>
<sequence>MKFREYIQKLLKLGEVISIQKEVDWNLEAGAIIRRSCELGASTPFFQNLKDDEIDCRMLGGPVSSHKKLACALGVDPETPVKGIIEVLESRIGEVKNPKRVDSASCKENLMDDDINLFNFPVPMIHSGQGGRYIGTWAFLVSEDPETGITNWGMYRVMVCSKDLMSGLILPTSGLGRAVAKNEKENKSTPFALVIGSDPLTAYISATPIATDEEEVKHAGGLREESVPITKCTTNDLFVPANSEIVIEGEILPETWLPEGPFGEFTGYRVAPRDFRRALKVNSIMYRDNPILTVSSLGVPVDDTDIVQASSFSIILKEELKSKGIPITDVHMPPELASTTIVVGVEDLYGNIAFQIGYIVSSHPAFANYGCHVIVVESDVNVFDLDEVFHALATRCHPERGITAIKTPTSTLIPYLNRREKEWGYGVKTIFDCTWPREWSKVEKPVYVSFSNNEIYPEGIQEKVIENWEDYGYEKT</sequence>
<dbReference type="GO" id="GO:0016831">
    <property type="term" value="F:carboxy-lyase activity"/>
    <property type="evidence" value="ECO:0007669"/>
    <property type="project" value="InterPro"/>
</dbReference>
<dbReference type="Proteomes" id="UP000070257">
    <property type="component" value="Unassembled WGS sequence"/>
</dbReference>
<dbReference type="InterPro" id="IPR049381">
    <property type="entry name" value="UbiD-like_C"/>
</dbReference>
<dbReference type="Pfam" id="PF20695">
    <property type="entry name" value="UbiD_N"/>
    <property type="match status" value="1"/>
</dbReference>